<evidence type="ECO:0000256" key="1">
    <source>
        <dbReference type="ARBA" id="ARBA00004141"/>
    </source>
</evidence>
<dbReference type="Pfam" id="PF04893">
    <property type="entry name" value="Yip1"/>
    <property type="match status" value="1"/>
</dbReference>
<evidence type="ECO:0000259" key="6">
    <source>
        <dbReference type="Pfam" id="PF04893"/>
    </source>
</evidence>
<feature type="transmembrane region" description="Helical" evidence="5">
    <location>
        <begin position="25"/>
        <end position="45"/>
    </location>
</feature>
<feature type="transmembrane region" description="Helical" evidence="5">
    <location>
        <begin position="211"/>
        <end position="233"/>
    </location>
</feature>
<evidence type="ECO:0000256" key="2">
    <source>
        <dbReference type="ARBA" id="ARBA00022692"/>
    </source>
</evidence>
<keyword evidence="4 5" id="KW-0472">Membrane</keyword>
<keyword evidence="8" id="KW-1185">Reference proteome</keyword>
<keyword evidence="3 5" id="KW-1133">Transmembrane helix</keyword>
<feature type="transmembrane region" description="Helical" evidence="5">
    <location>
        <begin position="124"/>
        <end position="147"/>
    </location>
</feature>
<name>A0ABM7XDJ9_9BACT</name>
<dbReference type="EMBL" id="AP025592">
    <property type="protein sequence ID" value="BDG09938.1"/>
    <property type="molecule type" value="Genomic_DNA"/>
</dbReference>
<proteinExistence type="predicted"/>
<keyword evidence="2 5" id="KW-0812">Transmembrane</keyword>
<evidence type="ECO:0000256" key="5">
    <source>
        <dbReference type="SAM" id="Phobius"/>
    </source>
</evidence>
<protein>
    <recommendedName>
        <fullName evidence="6">Yip1 domain-containing protein</fullName>
    </recommendedName>
</protein>
<evidence type="ECO:0000313" key="7">
    <source>
        <dbReference type="EMBL" id="BDG09938.1"/>
    </source>
</evidence>
<dbReference type="RefSeq" id="WP_248342336.1">
    <property type="nucleotide sequence ID" value="NZ_AP025592.1"/>
</dbReference>
<gene>
    <name evidence="7" type="ORF">AMPC_30510</name>
</gene>
<evidence type="ECO:0000256" key="4">
    <source>
        <dbReference type="ARBA" id="ARBA00023136"/>
    </source>
</evidence>
<sequence>MTADLLLDTFRSPPGALARAAGRRALLAPLLAATAAALLATAVALPRLDLERAGVERLDKEQQPGQPEPTDHQREEAAAQARKVGALSGWAGAALGPSLQALAVAAALLAGLRTAGGRPAFRPTLAVTAHALLPLALERLLAIPALLRAGRLRPEALDTVLPANLAAWLPPGAPPRWLAPAASLDLFALWAAALLVLGLAPVAGVSRRRAAAVVGALWAGYVVTAKLALPALAGGAA</sequence>
<evidence type="ECO:0000313" key="8">
    <source>
        <dbReference type="Proteomes" id="UP001162734"/>
    </source>
</evidence>
<feature type="transmembrane region" description="Helical" evidence="5">
    <location>
        <begin position="177"/>
        <end position="199"/>
    </location>
</feature>
<comment type="subcellular location">
    <subcellularLocation>
        <location evidence="1">Membrane</location>
        <topology evidence="1">Multi-pass membrane protein</topology>
    </subcellularLocation>
</comment>
<evidence type="ECO:0000256" key="3">
    <source>
        <dbReference type="ARBA" id="ARBA00022989"/>
    </source>
</evidence>
<dbReference type="Proteomes" id="UP001162734">
    <property type="component" value="Chromosome"/>
</dbReference>
<reference evidence="8" key="1">
    <citation type="journal article" date="2022" name="Int. J. Syst. Evol. Microbiol.">
        <title>Anaeromyxobacter oryzae sp. nov., Anaeromyxobacter diazotrophicus sp. nov. and Anaeromyxobacter paludicola sp. nov., isolated from paddy soils.</title>
        <authorList>
            <person name="Itoh H."/>
            <person name="Xu Z."/>
            <person name="Mise K."/>
            <person name="Masuda Y."/>
            <person name="Ushijima N."/>
            <person name="Hayakawa C."/>
            <person name="Shiratori Y."/>
            <person name="Senoo K."/>
        </authorList>
    </citation>
    <scope>NUCLEOTIDE SEQUENCE [LARGE SCALE GENOMIC DNA]</scope>
    <source>
        <strain evidence="8">Red630</strain>
    </source>
</reference>
<organism evidence="7 8">
    <name type="scientific">Anaeromyxobacter paludicola</name>
    <dbReference type="NCBI Taxonomy" id="2918171"/>
    <lineage>
        <taxon>Bacteria</taxon>
        <taxon>Pseudomonadati</taxon>
        <taxon>Myxococcota</taxon>
        <taxon>Myxococcia</taxon>
        <taxon>Myxococcales</taxon>
        <taxon>Cystobacterineae</taxon>
        <taxon>Anaeromyxobacteraceae</taxon>
        <taxon>Anaeromyxobacter</taxon>
    </lineage>
</organism>
<feature type="domain" description="Yip1" evidence="6">
    <location>
        <begin position="9"/>
        <end position="219"/>
    </location>
</feature>
<accession>A0ABM7XDJ9</accession>
<feature type="transmembrane region" description="Helical" evidence="5">
    <location>
        <begin position="90"/>
        <end position="112"/>
    </location>
</feature>
<dbReference type="InterPro" id="IPR006977">
    <property type="entry name" value="Yip1_dom"/>
</dbReference>